<gene>
    <name evidence="2" type="ORF">BCR34DRAFT_620849</name>
</gene>
<sequence>MSAHIFEDLTTTPIFEDAVYQAEALGLLPNEDEEMLDEQLAMSALESGIEDPYRYLSPEVQGLWTAVSALTVASEPRSSISVHSRESQSTGMTSHPSRTSKDNPAHEPPPALTAPRPTPRPSLSLEYYDTVMDRFRPGVRHRHSSSDASAADSLVSTTSSLQVPSKSASKGKHKRANGLFSMFRKDSSTSNFRLHHHDKRPTSPDAKLECGHSLSKYELGVRIQQALGSTEHVAPHCCGKALPRSVLETVLSEQETTIVMNDHSSSPVYETQRYSGYGEDRLSSIDLSRSLGANFNSSGSFVTPPSTPTLDTAREEEHFITSALANQAFKTLRAEQKELFQRVALFESNQRKALSAHHHWTLNQLASRLESTKQKRTKEHVLELERLDEFQVVAEHELRKSHDQETQNVATALKYMEAYCSGSRSAHTDTTHTVTEEDRRKLARERLTQKKLPAKHGSAINVLRARQEKDTKAKLHKQTTELQQLDASYEQDKQAEEAQFSSDQDRLDALAASRRRRIMNRWELKFEMWRRDWENQHGTTLKGRLPHEEWPTLANLEGPVDSTSSLALYLTVLH</sequence>
<keyword evidence="3" id="KW-1185">Reference proteome</keyword>
<dbReference type="STRING" id="1231657.A0A1Y2ABD1"/>
<organism evidence="2 3">
    <name type="scientific">Clohesyomyces aquaticus</name>
    <dbReference type="NCBI Taxonomy" id="1231657"/>
    <lineage>
        <taxon>Eukaryota</taxon>
        <taxon>Fungi</taxon>
        <taxon>Dikarya</taxon>
        <taxon>Ascomycota</taxon>
        <taxon>Pezizomycotina</taxon>
        <taxon>Dothideomycetes</taxon>
        <taxon>Pleosporomycetidae</taxon>
        <taxon>Pleosporales</taxon>
        <taxon>Lindgomycetaceae</taxon>
        <taxon>Clohesyomyces</taxon>
    </lineage>
</organism>
<feature type="compositionally biased region" description="Pro residues" evidence="1">
    <location>
        <begin position="106"/>
        <end position="120"/>
    </location>
</feature>
<dbReference type="OrthoDB" id="9977870at2759"/>
<feature type="compositionally biased region" description="Low complexity" evidence="1">
    <location>
        <begin position="146"/>
        <end position="161"/>
    </location>
</feature>
<comment type="caution">
    <text evidence="2">The sequence shown here is derived from an EMBL/GenBank/DDBJ whole genome shotgun (WGS) entry which is preliminary data.</text>
</comment>
<feature type="compositionally biased region" description="Polar residues" evidence="1">
    <location>
        <begin position="76"/>
        <end position="97"/>
    </location>
</feature>
<dbReference type="Proteomes" id="UP000193144">
    <property type="component" value="Unassembled WGS sequence"/>
</dbReference>
<feature type="region of interest" description="Disordered" evidence="1">
    <location>
        <begin position="75"/>
        <end position="123"/>
    </location>
</feature>
<accession>A0A1Y2ABD1</accession>
<evidence type="ECO:0000313" key="2">
    <source>
        <dbReference type="EMBL" id="ORY19863.1"/>
    </source>
</evidence>
<evidence type="ECO:0000256" key="1">
    <source>
        <dbReference type="SAM" id="MobiDB-lite"/>
    </source>
</evidence>
<protein>
    <submittedName>
        <fullName evidence="2">Uncharacterized protein</fullName>
    </submittedName>
</protein>
<name>A0A1Y2ABD1_9PLEO</name>
<dbReference type="EMBL" id="MCFA01000001">
    <property type="protein sequence ID" value="ORY19863.1"/>
    <property type="molecule type" value="Genomic_DNA"/>
</dbReference>
<feature type="region of interest" description="Disordered" evidence="1">
    <location>
        <begin position="139"/>
        <end position="177"/>
    </location>
</feature>
<proteinExistence type="predicted"/>
<dbReference type="AlphaFoldDB" id="A0A1Y2ABD1"/>
<reference evidence="2 3" key="1">
    <citation type="submission" date="2016-07" db="EMBL/GenBank/DDBJ databases">
        <title>Pervasive Adenine N6-methylation of Active Genes in Fungi.</title>
        <authorList>
            <consortium name="DOE Joint Genome Institute"/>
            <person name="Mondo S.J."/>
            <person name="Dannebaum R.O."/>
            <person name="Kuo R.C."/>
            <person name="Labutti K."/>
            <person name="Haridas S."/>
            <person name="Kuo A."/>
            <person name="Salamov A."/>
            <person name="Ahrendt S.R."/>
            <person name="Lipzen A."/>
            <person name="Sullivan W."/>
            <person name="Andreopoulos W.B."/>
            <person name="Clum A."/>
            <person name="Lindquist E."/>
            <person name="Daum C."/>
            <person name="Ramamoorthy G.K."/>
            <person name="Gryganskyi A."/>
            <person name="Culley D."/>
            <person name="Magnuson J.K."/>
            <person name="James T.Y."/>
            <person name="O'Malley M.A."/>
            <person name="Stajich J.E."/>
            <person name="Spatafora J.W."/>
            <person name="Visel A."/>
            <person name="Grigoriev I.V."/>
        </authorList>
    </citation>
    <scope>NUCLEOTIDE SEQUENCE [LARGE SCALE GENOMIC DNA]</scope>
    <source>
        <strain evidence="2 3">CBS 115471</strain>
    </source>
</reference>
<evidence type="ECO:0000313" key="3">
    <source>
        <dbReference type="Proteomes" id="UP000193144"/>
    </source>
</evidence>